<dbReference type="InterPro" id="IPR036388">
    <property type="entry name" value="WH-like_DNA-bd_sf"/>
</dbReference>
<dbReference type="PROSITE" id="PS00622">
    <property type="entry name" value="HTH_LUXR_1"/>
    <property type="match status" value="1"/>
</dbReference>
<dbReference type="OrthoDB" id="9782655at2"/>
<keyword evidence="4" id="KW-0238">DNA-binding</keyword>
<dbReference type="PROSITE" id="PS50110">
    <property type="entry name" value="RESPONSE_REGULATORY"/>
    <property type="match status" value="1"/>
</dbReference>
<reference evidence="9 10" key="1">
    <citation type="submission" date="2019-04" db="EMBL/GenBank/DDBJ databases">
        <title>Altererythrobacter aquimixticola sp. nov., isolated from sediment of junction between the ocean and a freshwater spring.</title>
        <authorList>
            <person name="Yoon J.-H."/>
        </authorList>
    </citation>
    <scope>NUCLEOTIDE SEQUENCE [LARGE SCALE GENOMIC DNA]</scope>
    <source>
        <strain evidence="9 10">SSKS-13</strain>
    </source>
</reference>
<dbReference type="AlphaFoldDB" id="A0A4T3F2W3"/>
<proteinExistence type="predicted"/>
<evidence type="ECO:0000259" key="7">
    <source>
        <dbReference type="PROSITE" id="PS50043"/>
    </source>
</evidence>
<evidence type="ECO:0000259" key="8">
    <source>
        <dbReference type="PROSITE" id="PS50110"/>
    </source>
</evidence>
<feature type="domain" description="Response regulatory" evidence="8">
    <location>
        <begin position="6"/>
        <end position="120"/>
    </location>
</feature>
<dbReference type="EMBL" id="SSHH01000001">
    <property type="protein sequence ID" value="TIX51543.1"/>
    <property type="molecule type" value="Genomic_DNA"/>
</dbReference>
<dbReference type="SMART" id="SM00448">
    <property type="entry name" value="REC"/>
    <property type="match status" value="1"/>
</dbReference>
<dbReference type="RefSeq" id="WP_136692329.1">
    <property type="nucleotide sequence ID" value="NZ_SSHH01000001.1"/>
</dbReference>
<dbReference type="PRINTS" id="PR00038">
    <property type="entry name" value="HTHLUXR"/>
</dbReference>
<evidence type="ECO:0000313" key="9">
    <source>
        <dbReference type="EMBL" id="TIX51543.1"/>
    </source>
</evidence>
<dbReference type="Proteomes" id="UP000309389">
    <property type="component" value="Unassembled WGS sequence"/>
</dbReference>
<keyword evidence="10" id="KW-1185">Reference proteome</keyword>
<name>A0A4T3F2W3_9SPHN</name>
<dbReference type="SMART" id="SM00421">
    <property type="entry name" value="HTH_LUXR"/>
    <property type="match status" value="1"/>
</dbReference>
<dbReference type="SUPFAM" id="SSF52172">
    <property type="entry name" value="CheY-like"/>
    <property type="match status" value="1"/>
</dbReference>
<gene>
    <name evidence="9" type="ORF">E5222_03565</name>
</gene>
<evidence type="ECO:0000256" key="3">
    <source>
        <dbReference type="ARBA" id="ARBA00023015"/>
    </source>
</evidence>
<evidence type="ECO:0000256" key="4">
    <source>
        <dbReference type="ARBA" id="ARBA00023125"/>
    </source>
</evidence>
<dbReference type="Pfam" id="PF00072">
    <property type="entry name" value="Response_reg"/>
    <property type="match status" value="1"/>
</dbReference>
<evidence type="ECO:0000313" key="10">
    <source>
        <dbReference type="Proteomes" id="UP000309389"/>
    </source>
</evidence>
<keyword evidence="2" id="KW-0902">Two-component regulatory system</keyword>
<keyword evidence="3" id="KW-0805">Transcription regulation</keyword>
<dbReference type="InterPro" id="IPR016032">
    <property type="entry name" value="Sig_transdc_resp-reg_C-effctor"/>
</dbReference>
<dbReference type="InterPro" id="IPR001789">
    <property type="entry name" value="Sig_transdc_resp-reg_receiver"/>
</dbReference>
<evidence type="ECO:0000256" key="2">
    <source>
        <dbReference type="ARBA" id="ARBA00023012"/>
    </source>
</evidence>
<dbReference type="Pfam" id="PF00196">
    <property type="entry name" value="GerE"/>
    <property type="match status" value="1"/>
</dbReference>
<accession>A0A4T3F2W3</accession>
<evidence type="ECO:0000256" key="5">
    <source>
        <dbReference type="ARBA" id="ARBA00023163"/>
    </source>
</evidence>
<comment type="caution">
    <text evidence="9">The sequence shown here is derived from an EMBL/GenBank/DDBJ whole genome shotgun (WGS) entry which is preliminary data.</text>
</comment>
<evidence type="ECO:0000256" key="1">
    <source>
        <dbReference type="ARBA" id="ARBA00022553"/>
    </source>
</evidence>
<keyword evidence="1 6" id="KW-0597">Phosphoprotein</keyword>
<dbReference type="SUPFAM" id="SSF46894">
    <property type="entry name" value="C-terminal effector domain of the bipartite response regulators"/>
    <property type="match status" value="1"/>
</dbReference>
<dbReference type="InterPro" id="IPR011006">
    <property type="entry name" value="CheY-like_superfamily"/>
</dbReference>
<dbReference type="CDD" id="cd17537">
    <property type="entry name" value="REC_FixJ"/>
    <property type="match status" value="1"/>
</dbReference>
<dbReference type="PROSITE" id="PS50043">
    <property type="entry name" value="HTH_LUXR_2"/>
    <property type="match status" value="1"/>
</dbReference>
<dbReference type="GO" id="GO:0000160">
    <property type="term" value="P:phosphorelay signal transduction system"/>
    <property type="evidence" value="ECO:0007669"/>
    <property type="project" value="UniProtKB-KW"/>
</dbReference>
<feature type="domain" description="HTH luxR-type" evidence="7">
    <location>
        <begin position="136"/>
        <end position="201"/>
    </location>
</feature>
<dbReference type="InterPro" id="IPR000792">
    <property type="entry name" value="Tscrpt_reg_LuxR_C"/>
</dbReference>
<evidence type="ECO:0000256" key="6">
    <source>
        <dbReference type="PROSITE-ProRule" id="PRU00169"/>
    </source>
</evidence>
<sequence length="227" mass="25193">MSDGHLIYVVDDEDSIRRSLDFLLSTSGYRVKRWESGDAFLKSADFDEADCILLDIRMPGMDGLQVQQELKARGVDQPVIVLTGHGDVDMAVAAMKAGALDFLQKPFERERLLQSVGNAVRLMADRQARMLQSDWARTQLGKLSDRECQVLDGLACGYPNKTIAYDLGISVRTVEVYRANVMSKLDVPSFADVLRIAFAAGLGSENEWYRTHMQVAGEPGEKERSGS</sequence>
<dbReference type="GO" id="GO:0003677">
    <property type="term" value="F:DNA binding"/>
    <property type="evidence" value="ECO:0007669"/>
    <property type="project" value="UniProtKB-KW"/>
</dbReference>
<organism evidence="9 10">
    <name type="scientific">Alteraurantiacibacter aquimixticola</name>
    <dbReference type="NCBI Taxonomy" id="2489173"/>
    <lineage>
        <taxon>Bacteria</taxon>
        <taxon>Pseudomonadati</taxon>
        <taxon>Pseudomonadota</taxon>
        <taxon>Alphaproteobacteria</taxon>
        <taxon>Sphingomonadales</taxon>
        <taxon>Erythrobacteraceae</taxon>
        <taxon>Alteraurantiacibacter</taxon>
    </lineage>
</organism>
<dbReference type="PANTHER" id="PTHR44688:SF16">
    <property type="entry name" value="DNA-BINDING TRANSCRIPTIONAL ACTIVATOR DEVR_DOSR"/>
    <property type="match status" value="1"/>
</dbReference>
<protein>
    <submittedName>
        <fullName evidence="9">Response regulator transcription factor</fullName>
    </submittedName>
</protein>
<dbReference type="GO" id="GO:0006355">
    <property type="term" value="P:regulation of DNA-templated transcription"/>
    <property type="evidence" value="ECO:0007669"/>
    <property type="project" value="InterPro"/>
</dbReference>
<keyword evidence="5" id="KW-0804">Transcription</keyword>
<feature type="modified residue" description="4-aspartylphosphate" evidence="6">
    <location>
        <position position="55"/>
    </location>
</feature>
<dbReference type="FunFam" id="3.40.50.2300:FF:000018">
    <property type="entry name" value="DNA-binding transcriptional regulator NtrC"/>
    <property type="match status" value="1"/>
</dbReference>
<dbReference type="PANTHER" id="PTHR44688">
    <property type="entry name" value="DNA-BINDING TRANSCRIPTIONAL ACTIVATOR DEVR_DOSR"/>
    <property type="match status" value="1"/>
</dbReference>
<dbReference type="CDD" id="cd06170">
    <property type="entry name" value="LuxR_C_like"/>
    <property type="match status" value="1"/>
</dbReference>
<dbReference type="Gene3D" id="3.40.50.2300">
    <property type="match status" value="1"/>
</dbReference>
<dbReference type="Gene3D" id="1.10.10.10">
    <property type="entry name" value="Winged helix-like DNA-binding domain superfamily/Winged helix DNA-binding domain"/>
    <property type="match status" value="1"/>
</dbReference>